<feature type="transmembrane region" description="Helical" evidence="1">
    <location>
        <begin position="205"/>
        <end position="224"/>
    </location>
</feature>
<keyword evidence="1" id="KW-0472">Membrane</keyword>
<evidence type="ECO:0000256" key="1">
    <source>
        <dbReference type="SAM" id="Phobius"/>
    </source>
</evidence>
<protein>
    <submittedName>
        <fullName evidence="2">Uncharacterized protein</fullName>
    </submittedName>
</protein>
<feature type="transmembrane region" description="Helical" evidence="1">
    <location>
        <begin position="179"/>
        <end position="199"/>
    </location>
</feature>
<dbReference type="EMBL" id="CP056775">
    <property type="protein sequence ID" value="QRR00872.1"/>
    <property type="molecule type" value="Genomic_DNA"/>
</dbReference>
<keyword evidence="1" id="KW-1133">Transmembrane helix</keyword>
<name>A0ABX7I469_9BACT</name>
<proteinExistence type="predicted"/>
<organism evidence="2 3">
    <name type="scientific">Dyadobacter sandarakinus</name>
    <dbReference type="NCBI Taxonomy" id="2747268"/>
    <lineage>
        <taxon>Bacteria</taxon>
        <taxon>Pseudomonadati</taxon>
        <taxon>Bacteroidota</taxon>
        <taxon>Cytophagia</taxon>
        <taxon>Cytophagales</taxon>
        <taxon>Spirosomataceae</taxon>
        <taxon>Dyadobacter</taxon>
    </lineage>
</organism>
<reference evidence="2 3" key="1">
    <citation type="submission" date="2020-06" db="EMBL/GenBank/DDBJ databases">
        <title>Dyadobacter sandarakinus sp. nov., isolated from the soil of the Arctic Yellow River Station.</title>
        <authorList>
            <person name="Zhang Y."/>
            <person name="Peng F."/>
        </authorList>
    </citation>
    <scope>NUCLEOTIDE SEQUENCE [LARGE SCALE GENOMIC DNA]</scope>
    <source>
        <strain evidence="2 3">Q3-56</strain>
    </source>
</reference>
<keyword evidence="1" id="KW-0812">Transmembrane</keyword>
<feature type="transmembrane region" description="Helical" evidence="1">
    <location>
        <begin position="12"/>
        <end position="30"/>
    </location>
</feature>
<sequence length="233" mass="26575">MNQISHFLGQPWWQGVSVILAVVGLILAAIQLRKKKLGYIIQFSESVFAEDLGLTEQLSISYKGEAVKALRVASVKIKNYGFLPIKSDDFHEGLEIRLNGNLRILDCEIKPLNPRNLKINHSINNQSIIIHPTLLNSKDTFLLKVIYDGEEADIEPSCRIVGVSRIKNLESLKQATKHLTVLVVFATIFLYTFLNWIFLPTTDNYGYQVFIVFILLVFMTYSLIYKDRILSDL</sequence>
<dbReference type="Proteomes" id="UP000612680">
    <property type="component" value="Chromosome"/>
</dbReference>
<evidence type="ECO:0000313" key="3">
    <source>
        <dbReference type="Proteomes" id="UP000612680"/>
    </source>
</evidence>
<accession>A0ABX7I469</accession>
<evidence type="ECO:0000313" key="2">
    <source>
        <dbReference type="EMBL" id="QRR00872.1"/>
    </source>
</evidence>
<gene>
    <name evidence="2" type="ORF">HWI92_08115</name>
</gene>
<dbReference type="RefSeq" id="WP_204662559.1">
    <property type="nucleotide sequence ID" value="NZ_CP056775.1"/>
</dbReference>
<keyword evidence="3" id="KW-1185">Reference proteome</keyword>